<accession>A0A380ZG86</accession>
<proteinExistence type="predicted"/>
<evidence type="ECO:0000313" key="1">
    <source>
        <dbReference type="EMBL" id="SUV45969.1"/>
    </source>
</evidence>
<sequence>MFKLFLRLFPLFLFVIYTQLTMAKEKETDNKFYFPYVIENYTLKEDFLFKIKQIGKKY</sequence>
<name>A0A380ZG86_BARDO</name>
<dbReference type="AlphaFoldDB" id="A0A380ZG86"/>
<gene>
    <name evidence="1" type="ORF">NCTC12862_01498</name>
</gene>
<dbReference type="EMBL" id="UFTF01000001">
    <property type="protein sequence ID" value="SUV45969.1"/>
    <property type="molecule type" value="Genomic_DNA"/>
</dbReference>
<evidence type="ECO:0000313" key="2">
    <source>
        <dbReference type="Proteomes" id="UP000254950"/>
    </source>
</evidence>
<protein>
    <submittedName>
        <fullName evidence="1">Uncharacterized protein</fullName>
    </submittedName>
</protein>
<organism evidence="1 2">
    <name type="scientific">Bartonella doshiae</name>
    <dbReference type="NCBI Taxonomy" id="33044"/>
    <lineage>
        <taxon>Bacteria</taxon>
        <taxon>Pseudomonadati</taxon>
        <taxon>Pseudomonadota</taxon>
        <taxon>Alphaproteobacteria</taxon>
        <taxon>Hyphomicrobiales</taxon>
        <taxon>Bartonellaceae</taxon>
        <taxon>Bartonella</taxon>
    </lineage>
</organism>
<reference evidence="1 2" key="1">
    <citation type="submission" date="2018-06" db="EMBL/GenBank/DDBJ databases">
        <authorList>
            <consortium name="Pathogen Informatics"/>
            <person name="Doyle S."/>
        </authorList>
    </citation>
    <scope>NUCLEOTIDE SEQUENCE [LARGE SCALE GENOMIC DNA]</scope>
    <source>
        <strain evidence="1 2">NCTC12862</strain>
    </source>
</reference>
<dbReference type="Proteomes" id="UP000254950">
    <property type="component" value="Unassembled WGS sequence"/>
</dbReference>